<dbReference type="InterPro" id="IPR005512">
    <property type="entry name" value="PRONE_dom"/>
</dbReference>
<evidence type="ECO:0000313" key="4">
    <source>
        <dbReference type="EMBL" id="ADN34146.1"/>
    </source>
</evidence>
<proteinExistence type="predicted"/>
<dbReference type="PANTHER" id="PTHR33101">
    <property type="entry name" value="ROP GUANINE NUCLEOTIDE EXCHANGE FACTOR 1"/>
    <property type="match status" value="1"/>
</dbReference>
<reference evidence="4" key="2">
    <citation type="journal article" date="2010" name="BMC Plant Biol.">
        <title>Sequencing of 6.7 Mb of the melon genome using a BAC pooling strategy.</title>
        <authorList>
            <person name="Gonzalez V.M."/>
            <person name="Benjak A."/>
            <person name="Henaff E.M."/>
            <person name="Mir G."/>
            <person name="Casacuberta J.M."/>
            <person name="Garcia-Mas J."/>
            <person name="Puigdomenech P."/>
        </authorList>
    </citation>
    <scope>NUCLEOTIDE SEQUENCE</scope>
    <source>
        <tissue evidence="4">Young leaves</tissue>
    </source>
</reference>
<feature type="domain" description="PRONE" evidence="3">
    <location>
        <begin position="1"/>
        <end position="178"/>
    </location>
</feature>
<sequence length="178" mass="20513">MRIRCRYFVQLLYALVNNKHQVFKAAKSINENILHEMPLPTVIREAVRASGKATLSEELYKILTSESGLAENMLNQLNLKSDHEVFKAINHLEAVIFSLKEKYTEQSGNKFLVRTSWSFVKDETTRIDKLKLLTNRAEVKLTFDQPESEVTIIKVIHSDMPEEDRYGNAIVVENMEKG</sequence>
<keyword evidence="1 2" id="KW-0344">Guanine-nucleotide releasing factor</keyword>
<dbReference type="GO" id="GO:0005085">
    <property type="term" value="F:guanyl-nucleotide exchange factor activity"/>
    <property type="evidence" value="ECO:0007669"/>
    <property type="project" value="UniProtKB-UniRule"/>
</dbReference>
<dbReference type="AlphaFoldDB" id="E5GCE7"/>
<dbReference type="Gene3D" id="1.20.58.1310">
    <property type="entry name" value="PRONE domain, subdomain 2"/>
    <property type="match status" value="1"/>
</dbReference>
<dbReference type="EMBL" id="HM854803">
    <property type="protein sequence ID" value="ADN34146.1"/>
    <property type="molecule type" value="Genomic_DNA"/>
</dbReference>
<dbReference type="InterPro" id="IPR038937">
    <property type="entry name" value="RopGEF"/>
</dbReference>
<dbReference type="Pfam" id="PF03759">
    <property type="entry name" value="PRONE"/>
    <property type="match status" value="1"/>
</dbReference>
<dbReference type="PANTHER" id="PTHR33101:SF2">
    <property type="entry name" value="ROP GUANINE NUCLEOTIDE EXCHANGE FACTOR 14"/>
    <property type="match status" value="1"/>
</dbReference>
<reference evidence="4" key="1">
    <citation type="journal article" date="2010" name="BMC Genomics">
        <title>Generation of a BAC-based physical map of the melon genome.</title>
        <authorList>
            <person name="Gonzalez V.M."/>
            <person name="Garcia-Mas J."/>
            <person name="Arus P."/>
            <person name="Puigdomenech P."/>
        </authorList>
    </citation>
    <scope>NUCLEOTIDE SEQUENCE</scope>
    <source>
        <tissue evidence="4">Young leaves</tissue>
    </source>
</reference>
<name>E5GCE7_CUCME</name>
<evidence type="ECO:0000256" key="1">
    <source>
        <dbReference type="ARBA" id="ARBA00022658"/>
    </source>
</evidence>
<protein>
    <submittedName>
        <fullName evidence="4">Rop guanine nucleotide exchange factor</fullName>
    </submittedName>
</protein>
<dbReference type="PROSITE" id="PS51334">
    <property type="entry name" value="PRONE"/>
    <property type="match status" value="1"/>
</dbReference>
<organism evidence="4">
    <name type="scientific">Cucumis melo subsp. melo</name>
    <dbReference type="NCBI Taxonomy" id="412675"/>
    <lineage>
        <taxon>Eukaryota</taxon>
        <taxon>Viridiplantae</taxon>
        <taxon>Streptophyta</taxon>
        <taxon>Embryophyta</taxon>
        <taxon>Tracheophyta</taxon>
        <taxon>Spermatophyta</taxon>
        <taxon>Magnoliopsida</taxon>
        <taxon>eudicotyledons</taxon>
        <taxon>Gunneridae</taxon>
        <taxon>Pentapetalae</taxon>
        <taxon>rosids</taxon>
        <taxon>fabids</taxon>
        <taxon>Cucurbitales</taxon>
        <taxon>Cucurbitaceae</taxon>
        <taxon>Benincaseae</taxon>
        <taxon>Cucumis</taxon>
    </lineage>
</organism>
<evidence type="ECO:0000256" key="2">
    <source>
        <dbReference type="PROSITE-ProRule" id="PRU00663"/>
    </source>
</evidence>
<accession>E5GCE7</accession>
<evidence type="ECO:0000259" key="3">
    <source>
        <dbReference type="PROSITE" id="PS51334"/>
    </source>
</evidence>